<evidence type="ECO:0008006" key="2">
    <source>
        <dbReference type="Google" id="ProtNLM"/>
    </source>
</evidence>
<dbReference type="AlphaFoldDB" id="A0A3B1CEP9"/>
<sequence>MKKIIAVAVVLMLSTHVSVAQNWSQNKWGMTGGRISELEKIKLIEVLQMDEETTLKFFSRRNLHRLDQKKIMNKRDSLLKQLDKRIVDGDNKIDYKKEIYQILDLEKELSNEREKFFKSLDDILSYEQIAKLLVFEKKFRSEIRKQLIKHGKRGWKHRPNMD</sequence>
<proteinExistence type="predicted"/>
<dbReference type="EMBL" id="UOGD01000353">
    <property type="protein sequence ID" value="VAX26692.1"/>
    <property type="molecule type" value="Genomic_DNA"/>
</dbReference>
<evidence type="ECO:0000313" key="1">
    <source>
        <dbReference type="EMBL" id="VAX26692.1"/>
    </source>
</evidence>
<organism evidence="1">
    <name type="scientific">hydrothermal vent metagenome</name>
    <dbReference type="NCBI Taxonomy" id="652676"/>
    <lineage>
        <taxon>unclassified sequences</taxon>
        <taxon>metagenomes</taxon>
        <taxon>ecological metagenomes</taxon>
    </lineage>
</organism>
<protein>
    <recommendedName>
        <fullName evidence="2">Periplasmic heavy metal sensor</fullName>
    </recommendedName>
</protein>
<gene>
    <name evidence="1" type="ORF">MNBD_IGNAVI01-637</name>
</gene>
<name>A0A3B1CEP9_9ZZZZ</name>
<accession>A0A3B1CEP9</accession>
<reference evidence="1" key="1">
    <citation type="submission" date="2018-06" db="EMBL/GenBank/DDBJ databases">
        <authorList>
            <person name="Zhirakovskaya E."/>
        </authorList>
    </citation>
    <scope>NUCLEOTIDE SEQUENCE</scope>
</reference>